<keyword evidence="1" id="KW-0812">Transmembrane</keyword>
<organism evidence="2">
    <name type="scientific">Culex pipiens</name>
    <name type="common">House mosquito</name>
    <dbReference type="NCBI Taxonomy" id="7175"/>
    <lineage>
        <taxon>Eukaryota</taxon>
        <taxon>Metazoa</taxon>
        <taxon>Ecdysozoa</taxon>
        <taxon>Arthropoda</taxon>
        <taxon>Hexapoda</taxon>
        <taxon>Insecta</taxon>
        <taxon>Pterygota</taxon>
        <taxon>Neoptera</taxon>
        <taxon>Endopterygota</taxon>
        <taxon>Diptera</taxon>
        <taxon>Nematocera</taxon>
        <taxon>Culicoidea</taxon>
        <taxon>Culicidae</taxon>
        <taxon>Culicinae</taxon>
        <taxon>Culicini</taxon>
        <taxon>Culex</taxon>
        <taxon>Culex</taxon>
    </lineage>
</organism>
<feature type="transmembrane region" description="Helical" evidence="1">
    <location>
        <begin position="73"/>
        <end position="95"/>
    </location>
</feature>
<keyword evidence="1" id="KW-0472">Membrane</keyword>
<dbReference type="Pfam" id="PF15873">
    <property type="entry name" value="DUF4730"/>
    <property type="match status" value="1"/>
</dbReference>
<proteinExistence type="predicted"/>
<protein>
    <submittedName>
        <fullName evidence="2">(northern house mosquito) hypothetical protein</fullName>
    </submittedName>
</protein>
<reference evidence="2" key="1">
    <citation type="submission" date="2021-05" db="EMBL/GenBank/DDBJ databases">
        <authorList>
            <person name="Alioto T."/>
            <person name="Alioto T."/>
            <person name="Gomez Garrido J."/>
        </authorList>
    </citation>
    <scope>NUCLEOTIDE SEQUENCE</scope>
</reference>
<evidence type="ECO:0000256" key="1">
    <source>
        <dbReference type="SAM" id="Phobius"/>
    </source>
</evidence>
<name>A0A8D8F693_CULPI</name>
<keyword evidence="1" id="KW-1133">Transmembrane helix</keyword>
<dbReference type="EMBL" id="HBUE01039020">
    <property type="protein sequence ID" value="CAG6459926.1"/>
    <property type="molecule type" value="Transcribed_RNA"/>
</dbReference>
<accession>A0A8D8F693</accession>
<evidence type="ECO:0000313" key="2">
    <source>
        <dbReference type="EMBL" id="CAG6459926.1"/>
    </source>
</evidence>
<dbReference type="InterPro" id="IPR031742">
    <property type="entry name" value="DUF4730"/>
</dbReference>
<dbReference type="AlphaFoldDB" id="A0A8D8F693"/>
<sequence length="103" mass="11092">MNKSKQTTVKIITKTAGSQLNHSDPSYHLTCSRVSNSCNASDAMIQFVLLISLCLLVLSVDRADASGMDFADTVALILGLVIGTVGVLACLGRYARRLRAEQY</sequence>
<feature type="transmembrane region" description="Helical" evidence="1">
    <location>
        <begin position="43"/>
        <end position="61"/>
    </location>
</feature>